<dbReference type="GO" id="GO:0004364">
    <property type="term" value="F:glutathione transferase activity"/>
    <property type="evidence" value="ECO:0007669"/>
    <property type="project" value="UniProtKB-UniRule"/>
</dbReference>
<protein>
    <recommendedName>
        <fullName evidence="1">Glutathione S-transferase</fullName>
        <ecNumber evidence="1">2.5.1.18</ecNumber>
    </recommendedName>
</protein>
<dbReference type="InterPro" id="IPR036249">
    <property type="entry name" value="Thioredoxin-like_sf"/>
</dbReference>
<dbReference type="CDD" id="cd03058">
    <property type="entry name" value="GST_N_Tau"/>
    <property type="match status" value="1"/>
</dbReference>
<keyword evidence="1" id="KW-0963">Cytoplasm</keyword>
<organism evidence="4 5">
    <name type="scientific">Rubus argutus</name>
    <name type="common">Southern blackberry</name>
    <dbReference type="NCBI Taxonomy" id="59490"/>
    <lineage>
        <taxon>Eukaryota</taxon>
        <taxon>Viridiplantae</taxon>
        <taxon>Streptophyta</taxon>
        <taxon>Embryophyta</taxon>
        <taxon>Tracheophyta</taxon>
        <taxon>Spermatophyta</taxon>
        <taxon>Magnoliopsida</taxon>
        <taxon>eudicotyledons</taxon>
        <taxon>Gunneridae</taxon>
        <taxon>Pentapetalae</taxon>
        <taxon>rosids</taxon>
        <taxon>fabids</taxon>
        <taxon>Rosales</taxon>
        <taxon>Rosaceae</taxon>
        <taxon>Rosoideae</taxon>
        <taxon>Rosoideae incertae sedis</taxon>
        <taxon>Rubus</taxon>
    </lineage>
</organism>
<keyword evidence="5" id="KW-1185">Reference proteome</keyword>
<comment type="caution">
    <text evidence="4">The sequence shown here is derived from an EMBL/GenBank/DDBJ whole genome shotgun (WGS) entry which is preliminary data.</text>
</comment>
<dbReference type="SFLD" id="SFLDS00019">
    <property type="entry name" value="Glutathione_Transferase_(cytos"/>
    <property type="match status" value="1"/>
</dbReference>
<accession>A0AAW1WP90</accession>
<keyword evidence="1" id="KW-0808">Transferase</keyword>
<dbReference type="Gene3D" id="3.40.30.10">
    <property type="entry name" value="Glutaredoxin"/>
    <property type="match status" value="1"/>
</dbReference>
<dbReference type="Proteomes" id="UP001457282">
    <property type="component" value="Unassembled WGS sequence"/>
</dbReference>
<dbReference type="GO" id="GO:0006749">
    <property type="term" value="P:glutathione metabolic process"/>
    <property type="evidence" value="ECO:0007669"/>
    <property type="project" value="TreeGrafter"/>
</dbReference>
<name>A0AAW1WP90_RUBAR</name>
<comment type="similarity">
    <text evidence="1">Belongs to the GST superfamily.</text>
</comment>
<comment type="subcellular location">
    <subcellularLocation>
        <location evidence="1">Cytoplasm</location>
        <location evidence="1">Cytosol</location>
    </subcellularLocation>
</comment>
<evidence type="ECO:0000256" key="2">
    <source>
        <dbReference type="SAM" id="Coils"/>
    </source>
</evidence>
<comment type="function">
    <text evidence="1">Is involved in the conjugation of reduced glutathione to a wide number of exogenous and endogenous hydrophobic electrophiles.</text>
</comment>
<evidence type="ECO:0000256" key="1">
    <source>
        <dbReference type="RuleBase" id="RU369102"/>
    </source>
</evidence>
<dbReference type="PANTHER" id="PTHR11260:SF711">
    <property type="entry name" value="GLUTATHIONE S-TRANSFERASE U9"/>
    <property type="match status" value="1"/>
</dbReference>
<evidence type="ECO:0000259" key="3">
    <source>
        <dbReference type="PROSITE" id="PS50404"/>
    </source>
</evidence>
<dbReference type="AlphaFoldDB" id="A0AAW1WP90"/>
<dbReference type="InterPro" id="IPR004045">
    <property type="entry name" value="Glutathione_S-Trfase_N"/>
</dbReference>
<gene>
    <name evidence="4" type="ORF">M0R45_023254</name>
</gene>
<feature type="domain" description="GST N-terminal" evidence="3">
    <location>
        <begin position="5"/>
        <end position="84"/>
    </location>
</feature>
<dbReference type="PROSITE" id="PS50404">
    <property type="entry name" value="GST_NTER"/>
    <property type="match status" value="1"/>
</dbReference>
<dbReference type="InterPro" id="IPR040079">
    <property type="entry name" value="Glutathione_S-Trfase"/>
</dbReference>
<sequence>MAEETRVILHGRRLSPYVKRVEIALKIKGTPYEFVEEDLKNKCPLLLKYNPVHKKIPVLVHNGKPLVESFAIRDYIDETWKTGPELLPEDPYKRAQIRFWASFLHQHFFEAWILMSKTKREAQEKAIKELYKKLKLLEDGMKDLFRDGIPSSVDNKIKVPINELPVAKELHIPHEIVVTSVKLLRELALKSSVDT</sequence>
<dbReference type="SFLD" id="SFLDG01152">
    <property type="entry name" value="Main.3:_Omega-_and_Tau-like"/>
    <property type="match status" value="1"/>
</dbReference>
<dbReference type="GO" id="GO:0005829">
    <property type="term" value="C:cytosol"/>
    <property type="evidence" value="ECO:0007669"/>
    <property type="project" value="UniProtKB-SubCell"/>
</dbReference>
<proteinExistence type="inferred from homology"/>
<dbReference type="PANTHER" id="PTHR11260">
    <property type="entry name" value="GLUTATHIONE S-TRANSFERASE, GST, SUPERFAMILY, GST DOMAIN CONTAINING"/>
    <property type="match status" value="1"/>
</dbReference>
<reference evidence="4 5" key="1">
    <citation type="journal article" date="2023" name="G3 (Bethesda)">
        <title>A chromosome-length genome assembly and annotation of blackberry (Rubus argutus, cv. 'Hillquist').</title>
        <authorList>
            <person name="Bruna T."/>
            <person name="Aryal R."/>
            <person name="Dudchenko O."/>
            <person name="Sargent D.J."/>
            <person name="Mead D."/>
            <person name="Buti M."/>
            <person name="Cavallini A."/>
            <person name="Hytonen T."/>
            <person name="Andres J."/>
            <person name="Pham M."/>
            <person name="Weisz D."/>
            <person name="Mascagni F."/>
            <person name="Usai G."/>
            <person name="Natali L."/>
            <person name="Bassil N."/>
            <person name="Fernandez G.E."/>
            <person name="Lomsadze A."/>
            <person name="Armour M."/>
            <person name="Olukolu B."/>
            <person name="Poorten T."/>
            <person name="Britton C."/>
            <person name="Davik J."/>
            <person name="Ashrafi H."/>
            <person name="Aiden E.L."/>
            <person name="Borodovsky M."/>
            <person name="Worthington M."/>
        </authorList>
    </citation>
    <scope>NUCLEOTIDE SEQUENCE [LARGE SCALE GENOMIC DNA]</scope>
    <source>
        <strain evidence="4">PI 553951</strain>
    </source>
</reference>
<feature type="coiled-coil region" evidence="2">
    <location>
        <begin position="120"/>
        <end position="147"/>
    </location>
</feature>
<keyword evidence="2" id="KW-0175">Coiled coil</keyword>
<comment type="catalytic activity">
    <reaction evidence="1">
        <text>RX + glutathione = an S-substituted glutathione + a halide anion + H(+)</text>
        <dbReference type="Rhea" id="RHEA:16437"/>
        <dbReference type="ChEBI" id="CHEBI:15378"/>
        <dbReference type="ChEBI" id="CHEBI:16042"/>
        <dbReference type="ChEBI" id="CHEBI:17792"/>
        <dbReference type="ChEBI" id="CHEBI:57925"/>
        <dbReference type="ChEBI" id="CHEBI:90779"/>
        <dbReference type="EC" id="2.5.1.18"/>
    </reaction>
</comment>
<dbReference type="Gene3D" id="1.20.1050.10">
    <property type="match status" value="1"/>
</dbReference>
<dbReference type="InterPro" id="IPR045073">
    <property type="entry name" value="Omega/Tau-like"/>
</dbReference>
<dbReference type="SUPFAM" id="SSF52833">
    <property type="entry name" value="Thioredoxin-like"/>
    <property type="match status" value="1"/>
</dbReference>
<dbReference type="Pfam" id="PF02798">
    <property type="entry name" value="GST_N"/>
    <property type="match status" value="1"/>
</dbReference>
<evidence type="ECO:0000313" key="4">
    <source>
        <dbReference type="EMBL" id="KAK9925998.1"/>
    </source>
</evidence>
<dbReference type="EC" id="2.5.1.18" evidence="1"/>
<dbReference type="SFLD" id="SFLDG00358">
    <property type="entry name" value="Main_(cytGST)"/>
    <property type="match status" value="1"/>
</dbReference>
<evidence type="ECO:0000313" key="5">
    <source>
        <dbReference type="Proteomes" id="UP001457282"/>
    </source>
</evidence>
<dbReference type="EMBL" id="JBEDUW010000005">
    <property type="protein sequence ID" value="KAK9925998.1"/>
    <property type="molecule type" value="Genomic_DNA"/>
</dbReference>